<reference evidence="1" key="1">
    <citation type="submission" date="2024-12" db="EMBL/GenBank/DDBJ databases">
        <title>Comparative genomics and development of molecular markers within Purpureocillium lilacinum and among Purpureocillium species.</title>
        <authorList>
            <person name="Yeh Z.-Y."/>
            <person name="Ni N.-T."/>
            <person name="Lo P.-H."/>
            <person name="Mushyakhwo K."/>
            <person name="Lin C.-F."/>
            <person name="Nai Y.-S."/>
        </authorList>
    </citation>
    <scope>NUCLEOTIDE SEQUENCE</scope>
    <source>
        <strain evidence="1">NCHU-NPUST-175</strain>
    </source>
</reference>
<dbReference type="Proteomes" id="UP001638806">
    <property type="component" value="Unassembled WGS sequence"/>
</dbReference>
<accession>A0ACC4DUS1</accession>
<proteinExistence type="predicted"/>
<organism evidence="1 2">
    <name type="scientific">Purpureocillium lilacinum</name>
    <name type="common">Paecilomyces lilacinus</name>
    <dbReference type="NCBI Taxonomy" id="33203"/>
    <lineage>
        <taxon>Eukaryota</taxon>
        <taxon>Fungi</taxon>
        <taxon>Dikarya</taxon>
        <taxon>Ascomycota</taxon>
        <taxon>Pezizomycotina</taxon>
        <taxon>Sordariomycetes</taxon>
        <taxon>Hypocreomycetidae</taxon>
        <taxon>Hypocreales</taxon>
        <taxon>Ophiocordycipitaceae</taxon>
        <taxon>Purpureocillium</taxon>
    </lineage>
</organism>
<comment type="caution">
    <text evidence="1">The sequence shown here is derived from an EMBL/GenBank/DDBJ whole genome shotgun (WGS) entry which is preliminary data.</text>
</comment>
<keyword evidence="2" id="KW-1185">Reference proteome</keyword>
<protein>
    <submittedName>
        <fullName evidence="1">Uncharacterized protein</fullName>
    </submittedName>
</protein>
<evidence type="ECO:0000313" key="1">
    <source>
        <dbReference type="EMBL" id="KAL3960091.1"/>
    </source>
</evidence>
<dbReference type="EMBL" id="JBGNUJ010000004">
    <property type="protein sequence ID" value="KAL3960091.1"/>
    <property type="molecule type" value="Genomic_DNA"/>
</dbReference>
<name>A0ACC4DUS1_PURLI</name>
<evidence type="ECO:0000313" key="2">
    <source>
        <dbReference type="Proteomes" id="UP001638806"/>
    </source>
</evidence>
<gene>
    <name evidence="1" type="ORF">ACCO45_005208</name>
</gene>
<sequence>MDPSVCPLIDSPTHPVPPAPRPTWASRDASPAAQKAPQQARPPPAPTSSAWKRPRWRTLLSAGIHHNPTPSISSSPIHPACCEPPPRPGTPPPVSPGVSLPASRYYPHGRWQQEHEGRRGESRTRIWHKRTLQPDPRRTPSVQSSSRRRHSVIHIHVRRRQRATRWWMRRGEAAPGISANAQSLPRRNLPAGQRPCPASTTVHSGTPSPSNVDQNGDS</sequence>